<accession>A0AAE1A6E7</accession>
<gene>
    <name evidence="1" type="ORF">RRG08_064360</name>
</gene>
<comment type="caution">
    <text evidence="1">The sequence shown here is derived from an EMBL/GenBank/DDBJ whole genome shotgun (WGS) entry which is preliminary data.</text>
</comment>
<evidence type="ECO:0000313" key="2">
    <source>
        <dbReference type="Proteomes" id="UP001283361"/>
    </source>
</evidence>
<name>A0AAE1A6E7_9GAST</name>
<keyword evidence="2" id="KW-1185">Reference proteome</keyword>
<proteinExistence type="predicted"/>
<dbReference type="EMBL" id="JAWDGP010002585">
    <property type="protein sequence ID" value="KAK3781837.1"/>
    <property type="molecule type" value="Genomic_DNA"/>
</dbReference>
<organism evidence="1 2">
    <name type="scientific">Elysia crispata</name>
    <name type="common">lettuce slug</name>
    <dbReference type="NCBI Taxonomy" id="231223"/>
    <lineage>
        <taxon>Eukaryota</taxon>
        <taxon>Metazoa</taxon>
        <taxon>Spiralia</taxon>
        <taxon>Lophotrochozoa</taxon>
        <taxon>Mollusca</taxon>
        <taxon>Gastropoda</taxon>
        <taxon>Heterobranchia</taxon>
        <taxon>Euthyneura</taxon>
        <taxon>Panpulmonata</taxon>
        <taxon>Sacoglossa</taxon>
        <taxon>Placobranchoidea</taxon>
        <taxon>Plakobranchidae</taxon>
        <taxon>Elysia</taxon>
    </lineage>
</organism>
<reference evidence="1" key="1">
    <citation type="journal article" date="2023" name="G3 (Bethesda)">
        <title>A reference genome for the long-term kleptoplast-retaining sea slug Elysia crispata morphotype clarki.</title>
        <authorList>
            <person name="Eastman K.E."/>
            <person name="Pendleton A.L."/>
            <person name="Shaikh M.A."/>
            <person name="Suttiyut T."/>
            <person name="Ogas R."/>
            <person name="Tomko P."/>
            <person name="Gavelis G."/>
            <person name="Widhalm J.R."/>
            <person name="Wisecaver J.H."/>
        </authorList>
    </citation>
    <scope>NUCLEOTIDE SEQUENCE</scope>
    <source>
        <strain evidence="1">ECLA1</strain>
    </source>
</reference>
<sequence length="156" mass="17208">MASPSIHNHKVRWNVLTVRTGHDDFLDVGHHHHPVVGWTYICSSCRTANSSSTCFSYQENHYVAAPHIDEISVVADHHIDEISDVADSYIDEISVVADPHIHETSDVADHHNDETSAVVDPHIDEISDVADPHIDEISDLAVTEGQAAELTSAYVE</sequence>
<protein>
    <submittedName>
        <fullName evidence="1">Uncharacterized protein</fullName>
    </submittedName>
</protein>
<evidence type="ECO:0000313" key="1">
    <source>
        <dbReference type="EMBL" id="KAK3781837.1"/>
    </source>
</evidence>
<dbReference type="Proteomes" id="UP001283361">
    <property type="component" value="Unassembled WGS sequence"/>
</dbReference>
<dbReference type="AlphaFoldDB" id="A0AAE1A6E7"/>